<sequence>MTTERIDYELTEAQSLLLISQLKRLKEIAGSLATTYEEILLHPASEVADSFKALADAALSKAMTTD</sequence>
<dbReference type="EMBL" id="CP008956">
    <property type="protein sequence ID" value="QJQ02512.1"/>
    <property type="molecule type" value="Genomic_DNA"/>
</dbReference>
<dbReference type="AlphaFoldDB" id="A0A6M3ZYB6"/>
<dbReference type="RefSeq" id="WP_017455388.1">
    <property type="nucleotide sequence ID" value="NZ_CP008956.1"/>
</dbReference>
<evidence type="ECO:0000313" key="2">
    <source>
        <dbReference type="Proteomes" id="UP000501648"/>
    </source>
</evidence>
<accession>A0A6M3ZYB6</accession>
<protein>
    <submittedName>
        <fullName evidence="1">Uncharacterized protein</fullName>
    </submittedName>
</protein>
<gene>
    <name evidence="1" type="ORF">C798_20465</name>
</gene>
<proteinExistence type="predicted"/>
<dbReference type="Proteomes" id="UP000501648">
    <property type="component" value="Chromosome"/>
</dbReference>
<reference evidence="1 2" key="1">
    <citation type="journal article" date="2012" name="J. Bacteriol.">
        <title>Genome sequence of the pathogenic Herbaspirillum seropedicae strain Os34, isolated from rice roots.</title>
        <authorList>
            <person name="Ye W."/>
            <person name="Ye S."/>
            <person name="Liu J."/>
            <person name="Chang S."/>
            <person name="Chen M."/>
            <person name="Zhu B."/>
            <person name="Guo L."/>
            <person name="An Q."/>
        </authorList>
    </citation>
    <scope>NUCLEOTIDE SEQUENCE [LARGE SCALE GENOMIC DNA]</scope>
    <source>
        <strain evidence="1 2">Os34</strain>
    </source>
</reference>
<evidence type="ECO:0000313" key="1">
    <source>
        <dbReference type="EMBL" id="QJQ02512.1"/>
    </source>
</evidence>
<organism evidence="1 2">
    <name type="scientific">Herbaspirillum rubrisubalbicans Os34</name>
    <dbReference type="NCBI Taxonomy" id="1235827"/>
    <lineage>
        <taxon>Bacteria</taxon>
        <taxon>Pseudomonadati</taxon>
        <taxon>Pseudomonadota</taxon>
        <taxon>Betaproteobacteria</taxon>
        <taxon>Burkholderiales</taxon>
        <taxon>Oxalobacteraceae</taxon>
        <taxon>Herbaspirillum</taxon>
    </lineage>
</organism>
<name>A0A6M3ZYB6_9BURK</name>